<comment type="caution">
    <text evidence="1">The sequence shown here is derived from an EMBL/GenBank/DDBJ whole genome shotgun (WGS) entry which is preliminary data.</text>
</comment>
<dbReference type="EMBL" id="NPDU01000001">
    <property type="protein sequence ID" value="PJZ63911.1"/>
    <property type="molecule type" value="Genomic_DNA"/>
</dbReference>
<dbReference type="AlphaFoldDB" id="A0A2M9YP24"/>
<dbReference type="RefSeq" id="WP_100785755.1">
    <property type="nucleotide sequence ID" value="NZ_NPDU01000001.1"/>
</dbReference>
<name>A0A2M9YP24_9LEPT</name>
<gene>
    <name evidence="2" type="ORF">CH376_00340</name>
    <name evidence="1" type="ORF">CH380_10770</name>
</gene>
<dbReference type="Proteomes" id="UP000232149">
    <property type="component" value="Unassembled WGS sequence"/>
</dbReference>
<evidence type="ECO:0000313" key="2">
    <source>
        <dbReference type="EMBL" id="PJZ63911.1"/>
    </source>
</evidence>
<evidence type="ECO:0000313" key="1">
    <source>
        <dbReference type="EMBL" id="PJZ53281.1"/>
    </source>
</evidence>
<dbReference type="Proteomes" id="UP000232188">
    <property type="component" value="Unassembled WGS sequence"/>
</dbReference>
<reference evidence="3 4" key="1">
    <citation type="submission" date="2017-07" db="EMBL/GenBank/DDBJ databases">
        <title>Leptospira spp. isolated from tropical soils.</title>
        <authorList>
            <person name="Thibeaux R."/>
            <person name="Iraola G."/>
            <person name="Ferres I."/>
            <person name="Bierque E."/>
            <person name="Girault D."/>
            <person name="Soupe-Gilbert M.-E."/>
            <person name="Picardeau M."/>
            <person name="Goarant C."/>
        </authorList>
    </citation>
    <scope>NUCLEOTIDE SEQUENCE [LARGE SCALE GENOMIC DNA]</scope>
    <source>
        <strain evidence="1 4">FH2-B-C1</strain>
        <strain evidence="2 3">FH2-B-D1</strain>
    </source>
</reference>
<dbReference type="EMBL" id="NPDV01000008">
    <property type="protein sequence ID" value="PJZ53281.1"/>
    <property type="molecule type" value="Genomic_DNA"/>
</dbReference>
<evidence type="ECO:0000313" key="4">
    <source>
        <dbReference type="Proteomes" id="UP000232188"/>
    </source>
</evidence>
<organism evidence="1 4">
    <name type="scientific">Leptospira adleri</name>
    <dbReference type="NCBI Taxonomy" id="2023186"/>
    <lineage>
        <taxon>Bacteria</taxon>
        <taxon>Pseudomonadati</taxon>
        <taxon>Spirochaetota</taxon>
        <taxon>Spirochaetia</taxon>
        <taxon>Leptospirales</taxon>
        <taxon>Leptospiraceae</taxon>
        <taxon>Leptospira</taxon>
    </lineage>
</organism>
<accession>A0A2M9YP24</accession>
<proteinExistence type="predicted"/>
<evidence type="ECO:0000313" key="3">
    <source>
        <dbReference type="Proteomes" id="UP000232149"/>
    </source>
</evidence>
<keyword evidence="3" id="KW-1185">Reference proteome</keyword>
<protein>
    <submittedName>
        <fullName evidence="1">Uncharacterized protein</fullName>
    </submittedName>
</protein>
<sequence length="134" mass="15681">MGNQSEETTSFSVGSQAESDPFPFYASVSNIQWMIDRFSEQGSFVAINRPKLNFSFSEEMLKKLGRYDALEIFSPSGDHTELWDRILNEEKFPHCKASDDLHYLPKEEYEKVKVRSYFTMRDGFRFCIVRKVNP</sequence>